<feature type="compositionally biased region" description="Basic residues" evidence="1">
    <location>
        <begin position="128"/>
        <end position="140"/>
    </location>
</feature>
<keyword evidence="3" id="KW-1185">Reference proteome</keyword>
<dbReference type="Gene3D" id="3.20.20.80">
    <property type="entry name" value="Glycosidases"/>
    <property type="match status" value="1"/>
</dbReference>
<proteinExistence type="predicted"/>
<feature type="compositionally biased region" description="Basic and acidic residues" evidence="1">
    <location>
        <begin position="116"/>
        <end position="127"/>
    </location>
</feature>
<feature type="region of interest" description="Disordered" evidence="1">
    <location>
        <begin position="107"/>
        <end position="146"/>
    </location>
</feature>
<dbReference type="Proteomes" id="UP001501747">
    <property type="component" value="Unassembled WGS sequence"/>
</dbReference>
<dbReference type="EMBL" id="BAABAL010000008">
    <property type="protein sequence ID" value="GAA4004393.1"/>
    <property type="molecule type" value="Genomic_DNA"/>
</dbReference>
<name>A0ABP7RZ77_9PSEU</name>
<protein>
    <submittedName>
        <fullName evidence="2">Uncharacterized protein</fullName>
    </submittedName>
</protein>
<evidence type="ECO:0000313" key="2">
    <source>
        <dbReference type="EMBL" id="GAA4004393.1"/>
    </source>
</evidence>
<sequence length="394" mass="42531">MSFPATFGAVEKVASVCGADQRELSELYRLWEQAQLPAADEMPETLAAQPLPSTKRPRLRLGAVLAALLLALGASGPCSALDSKIEPQHGVYDRPKLERHVEPAQRAAGVGQSGRAGDDLHGAPAHERARRPRGVGRGQRRSGYSGSVESMVELTARASRAIKAADPKALVVCPGMAELWDPSALAWVDPFAELGDCSRCGAAAIKLHPRRNSDRPETMVELATRVERALYRAGRWRRRCGTPDRAPRCSWTCRCPGDRRELRRPFLPGEYLCGVQADLFLHLGKRQTSDRVATARRPADQGRAACAGVGPMAGGNAEHLRGQGAKAGLPSNAWECRFSSAGNTSRIWWTDRGTAHVPVPAGVVAVHTLDGGRRLVHPGDSLEVTEGPVQLRDR</sequence>
<evidence type="ECO:0000313" key="3">
    <source>
        <dbReference type="Proteomes" id="UP001501747"/>
    </source>
</evidence>
<organism evidence="2 3">
    <name type="scientific">Allokutzneria multivorans</name>
    <dbReference type="NCBI Taxonomy" id="1142134"/>
    <lineage>
        <taxon>Bacteria</taxon>
        <taxon>Bacillati</taxon>
        <taxon>Actinomycetota</taxon>
        <taxon>Actinomycetes</taxon>
        <taxon>Pseudonocardiales</taxon>
        <taxon>Pseudonocardiaceae</taxon>
        <taxon>Allokutzneria</taxon>
    </lineage>
</organism>
<reference evidence="3" key="1">
    <citation type="journal article" date="2019" name="Int. J. Syst. Evol. Microbiol.">
        <title>The Global Catalogue of Microorganisms (GCM) 10K type strain sequencing project: providing services to taxonomists for standard genome sequencing and annotation.</title>
        <authorList>
            <consortium name="The Broad Institute Genomics Platform"/>
            <consortium name="The Broad Institute Genome Sequencing Center for Infectious Disease"/>
            <person name="Wu L."/>
            <person name="Ma J."/>
        </authorList>
    </citation>
    <scope>NUCLEOTIDE SEQUENCE [LARGE SCALE GENOMIC DNA]</scope>
    <source>
        <strain evidence="3">JCM 17342</strain>
    </source>
</reference>
<comment type="caution">
    <text evidence="2">The sequence shown here is derived from an EMBL/GenBank/DDBJ whole genome shotgun (WGS) entry which is preliminary data.</text>
</comment>
<accession>A0ABP7RZ77</accession>
<evidence type="ECO:0000256" key="1">
    <source>
        <dbReference type="SAM" id="MobiDB-lite"/>
    </source>
</evidence>
<gene>
    <name evidence="2" type="ORF">GCM10022247_26760</name>
</gene>